<evidence type="ECO:0000256" key="1">
    <source>
        <dbReference type="ARBA" id="ARBA00022801"/>
    </source>
</evidence>
<dbReference type="Gene3D" id="1.10.1520.10">
    <property type="entry name" value="Ribonuclease III domain"/>
    <property type="match status" value="2"/>
</dbReference>
<dbReference type="EMBL" id="QEFC01001721">
    <property type="protein sequence ID" value="KAE9456491.1"/>
    <property type="molecule type" value="Genomic_DNA"/>
</dbReference>
<proteinExistence type="predicted"/>
<name>A0A6A4LJN7_9ERIC</name>
<evidence type="ECO:0000256" key="2">
    <source>
        <dbReference type="ARBA" id="ARBA00022884"/>
    </source>
</evidence>
<dbReference type="PROSITE" id="PS50137">
    <property type="entry name" value="DS_RBD"/>
    <property type="match status" value="1"/>
</dbReference>
<dbReference type="PANTHER" id="PTHR14950:SF49">
    <property type="entry name" value="RIBONUCLEASE 3-LIKE PROTEIN 2-RELATED"/>
    <property type="match status" value="1"/>
</dbReference>
<dbReference type="GO" id="GO:0005634">
    <property type="term" value="C:nucleus"/>
    <property type="evidence" value="ECO:0007669"/>
    <property type="project" value="TreeGrafter"/>
</dbReference>
<reference evidence="7 8" key="1">
    <citation type="journal article" date="2019" name="Genome Biol. Evol.">
        <title>The Rhododendron genome and chromosomal organization provide insight into shared whole-genome duplications across the heath family (Ericaceae).</title>
        <authorList>
            <person name="Soza V.L."/>
            <person name="Lindsley D."/>
            <person name="Waalkes A."/>
            <person name="Ramage E."/>
            <person name="Patwardhan R.P."/>
            <person name="Burton J.N."/>
            <person name="Adey A."/>
            <person name="Kumar A."/>
            <person name="Qiu R."/>
            <person name="Shendure J."/>
            <person name="Hall B."/>
        </authorList>
    </citation>
    <scope>NUCLEOTIDE SEQUENCE [LARGE SCALE GENOMIC DNA]</scope>
    <source>
        <strain evidence="7">RSF 1966-606</strain>
    </source>
</reference>
<evidence type="ECO:0000259" key="5">
    <source>
        <dbReference type="PROSITE" id="PS50137"/>
    </source>
</evidence>
<comment type="caution">
    <text evidence="7">The sequence shown here is derived from an EMBL/GenBank/DDBJ whole genome shotgun (WGS) entry which is preliminary data.</text>
</comment>
<dbReference type="GO" id="GO:0004525">
    <property type="term" value="F:ribonuclease III activity"/>
    <property type="evidence" value="ECO:0007669"/>
    <property type="project" value="InterPro"/>
</dbReference>
<dbReference type="SUPFAM" id="SSF69065">
    <property type="entry name" value="RNase III domain-like"/>
    <property type="match status" value="1"/>
</dbReference>
<accession>A0A6A4LJN7</accession>
<dbReference type="InterPro" id="IPR014720">
    <property type="entry name" value="dsRBD_dom"/>
</dbReference>
<evidence type="ECO:0008006" key="9">
    <source>
        <dbReference type="Google" id="ProtNLM"/>
    </source>
</evidence>
<dbReference type="Proteomes" id="UP000428333">
    <property type="component" value="Linkage Group LG07"/>
</dbReference>
<keyword evidence="8" id="KW-1185">Reference proteome</keyword>
<dbReference type="OrthoDB" id="416741at2759"/>
<keyword evidence="1" id="KW-0378">Hydrolase</keyword>
<feature type="domain" description="RNase III" evidence="6">
    <location>
        <begin position="50"/>
        <end position="164"/>
    </location>
</feature>
<feature type="region of interest" description="Disordered" evidence="4">
    <location>
        <begin position="1"/>
        <end position="20"/>
    </location>
</feature>
<feature type="compositionally biased region" description="Polar residues" evidence="4">
    <location>
        <begin position="1"/>
        <end position="10"/>
    </location>
</feature>
<gene>
    <name evidence="7" type="ORF">C3L33_11565</name>
</gene>
<feature type="domain" description="DRBM" evidence="5">
    <location>
        <begin position="245"/>
        <end position="329"/>
    </location>
</feature>
<evidence type="ECO:0000256" key="3">
    <source>
        <dbReference type="PROSITE-ProRule" id="PRU00266"/>
    </source>
</evidence>
<dbReference type="GO" id="GO:0005737">
    <property type="term" value="C:cytoplasm"/>
    <property type="evidence" value="ECO:0007669"/>
    <property type="project" value="TreeGrafter"/>
</dbReference>
<dbReference type="PROSITE" id="PS00517">
    <property type="entry name" value="RNASE_3_1"/>
    <property type="match status" value="1"/>
</dbReference>
<evidence type="ECO:0000313" key="7">
    <source>
        <dbReference type="EMBL" id="KAE9456491.1"/>
    </source>
</evidence>
<evidence type="ECO:0000313" key="8">
    <source>
        <dbReference type="Proteomes" id="UP000428333"/>
    </source>
</evidence>
<dbReference type="PANTHER" id="PTHR14950">
    <property type="entry name" value="DICER-RELATED"/>
    <property type="match status" value="1"/>
</dbReference>
<dbReference type="CDD" id="cd00593">
    <property type="entry name" value="RIBOc"/>
    <property type="match status" value="1"/>
</dbReference>
<dbReference type="Pfam" id="PF00035">
    <property type="entry name" value="dsrm"/>
    <property type="match status" value="1"/>
</dbReference>
<dbReference type="Gene3D" id="3.30.160.20">
    <property type="match status" value="1"/>
</dbReference>
<organism evidence="7 8">
    <name type="scientific">Rhododendron williamsianum</name>
    <dbReference type="NCBI Taxonomy" id="262921"/>
    <lineage>
        <taxon>Eukaryota</taxon>
        <taxon>Viridiplantae</taxon>
        <taxon>Streptophyta</taxon>
        <taxon>Embryophyta</taxon>
        <taxon>Tracheophyta</taxon>
        <taxon>Spermatophyta</taxon>
        <taxon>Magnoliopsida</taxon>
        <taxon>eudicotyledons</taxon>
        <taxon>Gunneridae</taxon>
        <taxon>Pentapetalae</taxon>
        <taxon>asterids</taxon>
        <taxon>Ericales</taxon>
        <taxon>Ericaceae</taxon>
        <taxon>Ericoideae</taxon>
        <taxon>Rhodoreae</taxon>
        <taxon>Rhododendron</taxon>
    </lineage>
</organism>
<dbReference type="GO" id="GO:0030422">
    <property type="term" value="P:siRNA processing"/>
    <property type="evidence" value="ECO:0007669"/>
    <property type="project" value="TreeGrafter"/>
</dbReference>
<evidence type="ECO:0000259" key="6">
    <source>
        <dbReference type="PROSITE" id="PS50142"/>
    </source>
</evidence>
<dbReference type="InterPro" id="IPR000999">
    <property type="entry name" value="RNase_III_dom"/>
</dbReference>
<dbReference type="AlphaFoldDB" id="A0A6A4LJN7"/>
<sequence>MNDPTATHTPSAYGGDADDKKIRIRIIENYTPRPGDADDEDYRTDISDSGRAVEKLLDYSFKDKRLLEEALTHPSYTDSASYQRLEWLGDSALGLAVSNFLFLLTLTSNPANSLSSALLIPVREFALAVQKEDDTVVHEGAVKAPKVLADIVESVAGAVYVDCKLDLQVLWPIFRRLLEPIVDPETLWKQPQPVTLLMNCARKTAGNIYREQAARAALKKLCLYECNGKMDVDYSCIYGTTEIEEAKQKLYALCGKKRWRKPYYGFTQSLKEDDCRIVEESGPIHEKRYVCSVEIDKVDKVLHVKGDEKSRVKDAENSAASWMIQGLQESKFI</sequence>
<dbReference type="SUPFAM" id="SSF54768">
    <property type="entry name" value="dsRNA-binding domain-like"/>
    <property type="match status" value="1"/>
</dbReference>
<dbReference type="PROSITE" id="PS50142">
    <property type="entry name" value="RNASE_3_2"/>
    <property type="match status" value="1"/>
</dbReference>
<dbReference type="GO" id="GO:0003723">
    <property type="term" value="F:RNA binding"/>
    <property type="evidence" value="ECO:0007669"/>
    <property type="project" value="UniProtKB-UniRule"/>
</dbReference>
<evidence type="ECO:0000256" key="4">
    <source>
        <dbReference type="SAM" id="MobiDB-lite"/>
    </source>
</evidence>
<feature type="non-terminal residue" evidence="7">
    <location>
        <position position="1"/>
    </location>
</feature>
<dbReference type="Pfam" id="PF14622">
    <property type="entry name" value="Ribonucleas_3_3"/>
    <property type="match status" value="1"/>
</dbReference>
<protein>
    <recommendedName>
        <fullName evidence="9">RNase III domain-containing protein</fullName>
    </recommendedName>
</protein>
<keyword evidence="2 3" id="KW-0694">RNA-binding</keyword>
<dbReference type="SMART" id="SM00535">
    <property type="entry name" value="RIBOc"/>
    <property type="match status" value="1"/>
</dbReference>
<dbReference type="InterPro" id="IPR036389">
    <property type="entry name" value="RNase_III_sf"/>
</dbReference>